<dbReference type="Proteomes" id="UP001465976">
    <property type="component" value="Unassembled WGS sequence"/>
</dbReference>
<keyword evidence="4" id="KW-1185">Reference proteome</keyword>
<evidence type="ECO:0000256" key="2">
    <source>
        <dbReference type="SAM" id="Phobius"/>
    </source>
</evidence>
<reference evidence="3 4" key="1">
    <citation type="submission" date="2024-02" db="EMBL/GenBank/DDBJ databases">
        <title>A draft genome for the cacao thread blight pathogen Marasmius crinis-equi.</title>
        <authorList>
            <person name="Cohen S.P."/>
            <person name="Baruah I.K."/>
            <person name="Amoako-Attah I."/>
            <person name="Bukari Y."/>
            <person name="Meinhardt L.W."/>
            <person name="Bailey B.A."/>
        </authorList>
    </citation>
    <scope>NUCLEOTIDE SEQUENCE [LARGE SCALE GENOMIC DNA]</scope>
    <source>
        <strain evidence="3 4">GH-76</strain>
    </source>
</reference>
<feature type="transmembrane region" description="Helical" evidence="2">
    <location>
        <begin position="6"/>
        <end position="31"/>
    </location>
</feature>
<feature type="region of interest" description="Disordered" evidence="1">
    <location>
        <begin position="124"/>
        <end position="164"/>
    </location>
</feature>
<comment type="caution">
    <text evidence="3">The sequence shown here is derived from an EMBL/GenBank/DDBJ whole genome shotgun (WGS) entry which is preliminary data.</text>
</comment>
<sequence length="164" mass="18866">MKVLEWFLFSTILQGLLLLLLLYSNIVLLVYHRPTSERIFDMMLIHAPIRFFLVLQIALMFPLSLFITLGLTYPMTHDPDHPLDFNAYQWPGFGVLFGTNMLGLIVVIFRRDIVCEEEGGVALPPDDEHPLYDGNNQNRPQVQNGQNEQQQRAPREVDAEAVWG</sequence>
<evidence type="ECO:0000313" key="3">
    <source>
        <dbReference type="EMBL" id="KAL0579419.1"/>
    </source>
</evidence>
<gene>
    <name evidence="3" type="ORF">V5O48_002590</name>
</gene>
<dbReference type="EMBL" id="JBAHYK010000060">
    <property type="protein sequence ID" value="KAL0579419.1"/>
    <property type="molecule type" value="Genomic_DNA"/>
</dbReference>
<feature type="transmembrane region" description="Helical" evidence="2">
    <location>
        <begin position="51"/>
        <end position="75"/>
    </location>
</feature>
<evidence type="ECO:0000313" key="4">
    <source>
        <dbReference type="Proteomes" id="UP001465976"/>
    </source>
</evidence>
<organism evidence="3 4">
    <name type="scientific">Marasmius crinis-equi</name>
    <dbReference type="NCBI Taxonomy" id="585013"/>
    <lineage>
        <taxon>Eukaryota</taxon>
        <taxon>Fungi</taxon>
        <taxon>Dikarya</taxon>
        <taxon>Basidiomycota</taxon>
        <taxon>Agaricomycotina</taxon>
        <taxon>Agaricomycetes</taxon>
        <taxon>Agaricomycetidae</taxon>
        <taxon>Agaricales</taxon>
        <taxon>Marasmiineae</taxon>
        <taxon>Marasmiaceae</taxon>
        <taxon>Marasmius</taxon>
    </lineage>
</organism>
<accession>A0ABR3FV86</accession>
<protein>
    <submittedName>
        <fullName evidence="3">Uncharacterized protein</fullName>
    </submittedName>
</protein>
<keyword evidence="2" id="KW-0472">Membrane</keyword>
<evidence type="ECO:0000256" key="1">
    <source>
        <dbReference type="SAM" id="MobiDB-lite"/>
    </source>
</evidence>
<keyword evidence="2" id="KW-1133">Transmembrane helix</keyword>
<name>A0ABR3FV86_9AGAR</name>
<proteinExistence type="predicted"/>
<keyword evidence="2" id="KW-0812">Transmembrane</keyword>
<feature type="compositionally biased region" description="Low complexity" evidence="1">
    <location>
        <begin position="141"/>
        <end position="151"/>
    </location>
</feature>
<feature type="transmembrane region" description="Helical" evidence="2">
    <location>
        <begin position="87"/>
        <end position="109"/>
    </location>
</feature>